<sequence length="157" mass="17116">MIILIIAGLIGIIGAAYLLQGEETKPIVINVTQKTPYNVTPARGAAELVAVQEGPKTVQPGTNVTITCKIKNIGSEPAENITVTSQVFEKHIDKINPNEEVEFTVEVYIPTPEEVEESFGPNATLSNPFYIGGYTVIYYDIKGKHEISSNSLRINLI</sequence>
<dbReference type="AlphaFoldDB" id="A0A328PA86"/>
<gene>
    <name evidence="2" type="ORF">DPC56_07840</name>
</gene>
<dbReference type="Gene3D" id="2.60.40.10">
    <property type="entry name" value="Immunoglobulins"/>
    <property type="match status" value="1"/>
</dbReference>
<keyword evidence="3" id="KW-1185">Reference proteome</keyword>
<dbReference type="InterPro" id="IPR013783">
    <property type="entry name" value="Ig-like_fold"/>
</dbReference>
<evidence type="ECO:0000313" key="3">
    <source>
        <dbReference type="Proteomes" id="UP000249782"/>
    </source>
</evidence>
<dbReference type="InterPro" id="IPR011635">
    <property type="entry name" value="CARDB"/>
</dbReference>
<dbReference type="Pfam" id="PF07705">
    <property type="entry name" value="CARDB"/>
    <property type="match status" value="1"/>
</dbReference>
<accession>A0A328PA86</accession>
<protein>
    <recommendedName>
        <fullName evidence="1">CARDB domain-containing protein</fullName>
    </recommendedName>
</protein>
<evidence type="ECO:0000259" key="1">
    <source>
        <dbReference type="Pfam" id="PF07705"/>
    </source>
</evidence>
<dbReference type="OrthoDB" id="81613at2157"/>
<evidence type="ECO:0000313" key="2">
    <source>
        <dbReference type="EMBL" id="RAO78490.1"/>
    </source>
</evidence>
<dbReference type="Proteomes" id="UP000249782">
    <property type="component" value="Unassembled WGS sequence"/>
</dbReference>
<proteinExistence type="predicted"/>
<comment type="caution">
    <text evidence="2">The sequence shown here is derived from an EMBL/GenBank/DDBJ whole genome shotgun (WGS) entry which is preliminary data.</text>
</comment>
<reference evidence="2 3" key="1">
    <citation type="submission" date="2018-06" db="EMBL/GenBank/DDBJ databases">
        <title>Draft genome sequence of hyperthermophilic methanogen Methanothermobacter tenebrarum sp. MCM-B 1447.</title>
        <authorList>
            <person name="Pore S.D."/>
            <person name="Dagar S."/>
            <person name="Dhakephalkar P.K."/>
        </authorList>
    </citation>
    <scope>NUCLEOTIDE SEQUENCE [LARGE SCALE GENOMIC DNA]</scope>
    <source>
        <strain evidence="2 3">MCM B 1447</strain>
    </source>
</reference>
<organism evidence="2 3">
    <name type="scientific">Methanothermobacter tenebrarum</name>
    <dbReference type="NCBI Taxonomy" id="680118"/>
    <lineage>
        <taxon>Archaea</taxon>
        <taxon>Methanobacteriati</taxon>
        <taxon>Methanobacteriota</taxon>
        <taxon>Methanomada group</taxon>
        <taxon>Methanobacteria</taxon>
        <taxon>Methanobacteriales</taxon>
        <taxon>Methanobacteriaceae</taxon>
        <taxon>Methanothermobacter</taxon>
    </lineage>
</organism>
<dbReference type="EMBL" id="QLOE01000014">
    <property type="protein sequence ID" value="RAO78490.1"/>
    <property type="molecule type" value="Genomic_DNA"/>
</dbReference>
<name>A0A328PA86_9EURY</name>
<feature type="domain" description="CARDB" evidence="1">
    <location>
        <begin position="51"/>
        <end position="115"/>
    </location>
</feature>